<dbReference type="PROSITE" id="PS00036">
    <property type="entry name" value="BZIP_BASIC"/>
    <property type="match status" value="1"/>
</dbReference>
<dbReference type="PANTHER" id="PTHR47416:SF8">
    <property type="entry name" value="BASIC-LEUCINE ZIPPER TRANSCRIPTION FACTOR E-RELATED"/>
    <property type="match status" value="1"/>
</dbReference>
<feature type="compositionally biased region" description="Polar residues" evidence="8">
    <location>
        <begin position="263"/>
        <end position="278"/>
    </location>
</feature>
<evidence type="ECO:0000256" key="2">
    <source>
        <dbReference type="ARBA" id="ARBA00007163"/>
    </source>
</evidence>
<dbReference type="GO" id="GO:0005634">
    <property type="term" value="C:nucleus"/>
    <property type="evidence" value="ECO:0007669"/>
    <property type="project" value="UniProtKB-SubCell"/>
</dbReference>
<keyword evidence="4" id="KW-0238">DNA-binding</keyword>
<feature type="compositionally biased region" description="Polar residues" evidence="8">
    <location>
        <begin position="133"/>
        <end position="142"/>
    </location>
</feature>
<keyword evidence="5" id="KW-0804">Transcription</keyword>
<feature type="region of interest" description="Disordered" evidence="8">
    <location>
        <begin position="470"/>
        <end position="543"/>
    </location>
</feature>
<feature type="coiled-coil region" evidence="7">
    <location>
        <begin position="212"/>
        <end position="239"/>
    </location>
</feature>
<dbReference type="PROSITE" id="PS50217">
    <property type="entry name" value="BZIP"/>
    <property type="match status" value="1"/>
</dbReference>
<feature type="compositionally biased region" description="Polar residues" evidence="8">
    <location>
        <begin position="85"/>
        <end position="98"/>
    </location>
</feature>
<gene>
    <name evidence="10" type="ORF">BS47DRAFT_424899</name>
</gene>
<feature type="compositionally biased region" description="Low complexity" evidence="8">
    <location>
        <begin position="111"/>
        <end position="123"/>
    </location>
</feature>
<feature type="domain" description="BZIP" evidence="9">
    <location>
        <begin position="173"/>
        <end position="236"/>
    </location>
</feature>
<name>A0A9P6B598_9AGAM</name>
<evidence type="ECO:0000256" key="3">
    <source>
        <dbReference type="ARBA" id="ARBA00023015"/>
    </source>
</evidence>
<keyword evidence="7" id="KW-0175">Coiled coil</keyword>
<dbReference type="SMART" id="SM00338">
    <property type="entry name" value="BRLZ"/>
    <property type="match status" value="1"/>
</dbReference>
<keyword evidence="3" id="KW-0805">Transcription regulation</keyword>
<organism evidence="10 11">
    <name type="scientific">Hydnum rufescens UP504</name>
    <dbReference type="NCBI Taxonomy" id="1448309"/>
    <lineage>
        <taxon>Eukaryota</taxon>
        <taxon>Fungi</taxon>
        <taxon>Dikarya</taxon>
        <taxon>Basidiomycota</taxon>
        <taxon>Agaricomycotina</taxon>
        <taxon>Agaricomycetes</taxon>
        <taxon>Cantharellales</taxon>
        <taxon>Hydnaceae</taxon>
        <taxon>Hydnum</taxon>
    </lineage>
</organism>
<dbReference type="EMBL" id="MU128928">
    <property type="protein sequence ID" value="KAF9517993.1"/>
    <property type="molecule type" value="Genomic_DNA"/>
</dbReference>
<feature type="compositionally biased region" description="Acidic residues" evidence="8">
    <location>
        <begin position="99"/>
        <end position="110"/>
    </location>
</feature>
<sequence>MSNLFGNLDDIPLYSSGLPSSPPLTDGHSPTSLSSSASPYSAVIPSFGHPSFAIDPQLVATTSPNSLPRPPVPAPASAAPRQPETNRQAIRQTSNQPLSEDDDEDDDDDLASVSPSVTAVSSAGKVTAKGRKSTSNIVQSGGVSKRVTSAVVAIDKDPDSDDWRPSPEEYKKLSSKEKRQLRNKISARNFRVRRKEYITTLESHIADRDRLIEAIREELGASKLENDELRQEVDALKRAMLEGRTSPESLALPPPAPLDSNGELISNSPIPPTLSATATGRRLNKPNTRKDIAPGSPHSGRGFWGGATGPLGGVTPVHATLIPDFAFPTAPNSPQSVAPLLSSGILSGKPQARNSISSATLPSAYGEQDNINPLLNLPMFASSNTQSHQTPSPGLPMSRFDSFMDLNPFTIKSVDDYRMHLWAQMAREAGARQQQQQQTVPRFQQHATNPASSSASGNNLLSALRPAFFSTSSSSSPAGPPSPSSPKSTLAALLSGKAGSSKNAHSYPSPPPPPPQSLGRLAPQNLLPSAFSPSSSQTQPTSQQAYMAALASHTLLSRMGTAFWDAFSANSCAPLRSGAGASHMRGWDADKVRRVLEGTAVVRVVDVDQPTGGLREREIVNSALPSADASADLEEQFKGLSLGLSPNGSTSMTASERCGTSIACSKIFSGLRKSS</sequence>
<dbReference type="InterPro" id="IPR004827">
    <property type="entry name" value="bZIP"/>
</dbReference>
<evidence type="ECO:0000259" key="9">
    <source>
        <dbReference type="PROSITE" id="PS50217"/>
    </source>
</evidence>
<dbReference type="OrthoDB" id="5571888at2759"/>
<evidence type="ECO:0000256" key="7">
    <source>
        <dbReference type="SAM" id="Coils"/>
    </source>
</evidence>
<comment type="subcellular location">
    <subcellularLocation>
        <location evidence="1">Nucleus</location>
    </subcellularLocation>
</comment>
<feature type="compositionally biased region" description="Low complexity" evidence="8">
    <location>
        <begin position="29"/>
        <end position="40"/>
    </location>
</feature>
<dbReference type="GO" id="GO:0003700">
    <property type="term" value="F:DNA-binding transcription factor activity"/>
    <property type="evidence" value="ECO:0007669"/>
    <property type="project" value="InterPro"/>
</dbReference>
<proteinExistence type="inferred from homology"/>
<evidence type="ECO:0000256" key="8">
    <source>
        <dbReference type="SAM" id="MobiDB-lite"/>
    </source>
</evidence>
<feature type="compositionally biased region" description="Low complexity" evidence="8">
    <location>
        <begin position="485"/>
        <end position="495"/>
    </location>
</feature>
<dbReference type="CDD" id="cd14810">
    <property type="entry name" value="bZIP_u1"/>
    <property type="match status" value="1"/>
</dbReference>
<dbReference type="Pfam" id="PF00170">
    <property type="entry name" value="bZIP_1"/>
    <property type="match status" value="1"/>
</dbReference>
<dbReference type="PANTHER" id="PTHR47416">
    <property type="entry name" value="BASIC-LEUCINE ZIPPER TRANSCRIPTION FACTOR F-RELATED"/>
    <property type="match status" value="1"/>
</dbReference>
<feature type="region of interest" description="Disordered" evidence="8">
    <location>
        <begin position="55"/>
        <end position="178"/>
    </location>
</feature>
<dbReference type="Gene3D" id="1.20.5.170">
    <property type="match status" value="1"/>
</dbReference>
<accession>A0A9P6B598</accession>
<reference evidence="10" key="1">
    <citation type="journal article" date="2020" name="Nat. Commun.">
        <title>Large-scale genome sequencing of mycorrhizal fungi provides insights into the early evolution of symbiotic traits.</title>
        <authorList>
            <person name="Miyauchi S."/>
            <person name="Kiss E."/>
            <person name="Kuo A."/>
            <person name="Drula E."/>
            <person name="Kohler A."/>
            <person name="Sanchez-Garcia M."/>
            <person name="Morin E."/>
            <person name="Andreopoulos B."/>
            <person name="Barry K.W."/>
            <person name="Bonito G."/>
            <person name="Buee M."/>
            <person name="Carver A."/>
            <person name="Chen C."/>
            <person name="Cichocki N."/>
            <person name="Clum A."/>
            <person name="Culley D."/>
            <person name="Crous P.W."/>
            <person name="Fauchery L."/>
            <person name="Girlanda M."/>
            <person name="Hayes R.D."/>
            <person name="Keri Z."/>
            <person name="LaButti K."/>
            <person name="Lipzen A."/>
            <person name="Lombard V."/>
            <person name="Magnuson J."/>
            <person name="Maillard F."/>
            <person name="Murat C."/>
            <person name="Nolan M."/>
            <person name="Ohm R.A."/>
            <person name="Pangilinan J."/>
            <person name="Pereira M.F."/>
            <person name="Perotto S."/>
            <person name="Peter M."/>
            <person name="Pfister S."/>
            <person name="Riley R."/>
            <person name="Sitrit Y."/>
            <person name="Stielow J.B."/>
            <person name="Szollosi G."/>
            <person name="Zifcakova L."/>
            <person name="Stursova M."/>
            <person name="Spatafora J.W."/>
            <person name="Tedersoo L."/>
            <person name="Vaario L.M."/>
            <person name="Yamada A."/>
            <person name="Yan M."/>
            <person name="Wang P."/>
            <person name="Xu J."/>
            <person name="Bruns T."/>
            <person name="Baldrian P."/>
            <person name="Vilgalys R."/>
            <person name="Dunand C."/>
            <person name="Henrissat B."/>
            <person name="Grigoriev I.V."/>
            <person name="Hibbett D."/>
            <person name="Nagy L.G."/>
            <person name="Martin F.M."/>
        </authorList>
    </citation>
    <scope>NUCLEOTIDE SEQUENCE</scope>
    <source>
        <strain evidence="10">UP504</strain>
    </source>
</reference>
<feature type="compositionally biased region" description="Low complexity" evidence="8">
    <location>
        <begin position="532"/>
        <end position="543"/>
    </location>
</feature>
<dbReference type="GO" id="GO:0003677">
    <property type="term" value="F:DNA binding"/>
    <property type="evidence" value="ECO:0007669"/>
    <property type="project" value="UniProtKB-KW"/>
</dbReference>
<evidence type="ECO:0000313" key="11">
    <source>
        <dbReference type="Proteomes" id="UP000886523"/>
    </source>
</evidence>
<feature type="region of interest" description="Disordered" evidence="8">
    <location>
        <begin position="428"/>
        <end position="457"/>
    </location>
</feature>
<evidence type="ECO:0000256" key="1">
    <source>
        <dbReference type="ARBA" id="ARBA00004123"/>
    </source>
</evidence>
<dbReference type="SUPFAM" id="SSF57959">
    <property type="entry name" value="Leucine zipper domain"/>
    <property type="match status" value="1"/>
</dbReference>
<comment type="caution">
    <text evidence="10">The sequence shown here is derived from an EMBL/GenBank/DDBJ whole genome shotgun (WGS) entry which is preliminary data.</text>
</comment>
<evidence type="ECO:0000256" key="4">
    <source>
        <dbReference type="ARBA" id="ARBA00023125"/>
    </source>
</evidence>
<dbReference type="AlphaFoldDB" id="A0A9P6B598"/>
<feature type="region of interest" description="Disordered" evidence="8">
    <location>
        <begin position="246"/>
        <end position="307"/>
    </location>
</feature>
<evidence type="ECO:0000256" key="6">
    <source>
        <dbReference type="ARBA" id="ARBA00023242"/>
    </source>
</evidence>
<evidence type="ECO:0000256" key="5">
    <source>
        <dbReference type="ARBA" id="ARBA00023163"/>
    </source>
</evidence>
<dbReference type="InterPro" id="IPR046347">
    <property type="entry name" value="bZIP_sf"/>
</dbReference>
<keyword evidence="11" id="KW-1185">Reference proteome</keyword>
<protein>
    <recommendedName>
        <fullName evidence="9">BZIP domain-containing protein</fullName>
    </recommendedName>
</protein>
<comment type="similarity">
    <text evidence="2">Belongs to the bZIP family.</text>
</comment>
<feature type="region of interest" description="Disordered" evidence="8">
    <location>
        <begin position="1"/>
        <end position="40"/>
    </location>
</feature>
<feature type="compositionally biased region" description="Basic and acidic residues" evidence="8">
    <location>
        <begin position="154"/>
        <end position="178"/>
    </location>
</feature>
<keyword evidence="6" id="KW-0539">Nucleus</keyword>
<evidence type="ECO:0000313" key="10">
    <source>
        <dbReference type="EMBL" id="KAF9517993.1"/>
    </source>
</evidence>
<dbReference type="Proteomes" id="UP000886523">
    <property type="component" value="Unassembled WGS sequence"/>
</dbReference>